<dbReference type="CDD" id="cd05709">
    <property type="entry name" value="S2P-M50"/>
    <property type="match status" value="1"/>
</dbReference>
<sequence>MQALISFVTTAFWGLVLLSALVFVHEGGHYLAARAFGVRVTEYFLGLPCRWRLSFVSKRNGTRFGLTPLLLGGYAMICGMDPATSEYAAAVLGLVHRRGSCTVGELAEELGITEDEALDACIQLAEWGSVAPVYDPEQGEYEGGSRYATTYAAVPRDAHGATLLDGRHFDRASATVQGEPWDPPMSDEEFLAAERSRTYMGKGFFPRAVMLVAGIFVNLLSGFVLIMCIYSLVGIDVAQNVNVIGGIEAGSVAEEVGIAPGDTVYSVDGTETETWEDIVNAIARAREDGEPFEVVFGHEGEREQVEVALDPDEALGVSVSYERVRLNPIDSARLSWSYIAETARGIAQLFNPAQTLQMLDSSTSVVGISVMSAQAAAAGPTTFLTLAALISFSLGLMNLLPIPPLDGGKLLIEIIQAITRREVPLKAQTIISYVGVALFIALFVYVLRNDIIRFII</sequence>
<comment type="subcellular location">
    <subcellularLocation>
        <location evidence="2">Membrane</location>
        <topology evidence="2">Multi-pass membrane protein</topology>
    </subcellularLocation>
</comment>
<keyword evidence="14" id="KW-1185">Reference proteome</keyword>
<dbReference type="InterPro" id="IPR041489">
    <property type="entry name" value="PDZ_6"/>
</dbReference>
<dbReference type="SUPFAM" id="SSF50156">
    <property type="entry name" value="PDZ domain-like"/>
    <property type="match status" value="1"/>
</dbReference>
<comment type="cofactor">
    <cofactor evidence="1">
        <name>Zn(2+)</name>
        <dbReference type="ChEBI" id="CHEBI:29105"/>
    </cofactor>
</comment>
<dbReference type="RefSeq" id="WP_094335085.1">
    <property type="nucleotide sequence ID" value="NZ_NFIE01000005.1"/>
</dbReference>
<name>A0A1Y3XUF2_9ACTN</name>
<dbReference type="PANTHER" id="PTHR42837">
    <property type="entry name" value="REGULATOR OF SIGMA-E PROTEASE RSEP"/>
    <property type="match status" value="1"/>
</dbReference>
<dbReference type="Gene3D" id="2.30.42.10">
    <property type="match status" value="1"/>
</dbReference>
<dbReference type="OrthoDB" id="9782003at2"/>
<dbReference type="Proteomes" id="UP000195781">
    <property type="component" value="Unassembled WGS sequence"/>
</dbReference>
<evidence type="ECO:0000256" key="3">
    <source>
        <dbReference type="ARBA" id="ARBA00007931"/>
    </source>
</evidence>
<gene>
    <name evidence="13" type="ORF">B5G02_02695</name>
</gene>
<dbReference type="Pfam" id="PF02163">
    <property type="entry name" value="Peptidase_M50"/>
    <property type="match status" value="1"/>
</dbReference>
<dbReference type="InterPro" id="IPR036034">
    <property type="entry name" value="PDZ_sf"/>
</dbReference>
<evidence type="ECO:0000256" key="1">
    <source>
        <dbReference type="ARBA" id="ARBA00001947"/>
    </source>
</evidence>
<evidence type="ECO:0000256" key="4">
    <source>
        <dbReference type="ARBA" id="ARBA00022670"/>
    </source>
</evidence>
<dbReference type="InterPro" id="IPR004387">
    <property type="entry name" value="Pept_M50_Zn"/>
</dbReference>
<proteinExistence type="inferred from homology"/>
<feature type="transmembrane region" description="Helical" evidence="11">
    <location>
        <begin position="430"/>
        <end position="447"/>
    </location>
</feature>
<keyword evidence="4" id="KW-0645">Protease</keyword>
<evidence type="ECO:0000256" key="2">
    <source>
        <dbReference type="ARBA" id="ARBA00004141"/>
    </source>
</evidence>
<feature type="transmembrane region" description="Helical" evidence="11">
    <location>
        <begin position="6"/>
        <end position="24"/>
    </location>
</feature>
<evidence type="ECO:0000256" key="6">
    <source>
        <dbReference type="ARBA" id="ARBA00022801"/>
    </source>
</evidence>
<keyword evidence="5 11" id="KW-0812">Transmembrane</keyword>
<dbReference type="EMBL" id="NFIE01000005">
    <property type="protein sequence ID" value="OUN89145.1"/>
    <property type="molecule type" value="Genomic_DNA"/>
</dbReference>
<keyword evidence="9" id="KW-0482">Metalloprotease</keyword>
<evidence type="ECO:0000256" key="11">
    <source>
        <dbReference type="SAM" id="Phobius"/>
    </source>
</evidence>
<feature type="transmembrane region" description="Helical" evidence="11">
    <location>
        <begin position="204"/>
        <end position="233"/>
    </location>
</feature>
<dbReference type="GO" id="GO:0004222">
    <property type="term" value="F:metalloendopeptidase activity"/>
    <property type="evidence" value="ECO:0007669"/>
    <property type="project" value="InterPro"/>
</dbReference>
<evidence type="ECO:0000313" key="14">
    <source>
        <dbReference type="Proteomes" id="UP000195781"/>
    </source>
</evidence>
<keyword evidence="7" id="KW-0862">Zinc</keyword>
<evidence type="ECO:0000256" key="10">
    <source>
        <dbReference type="ARBA" id="ARBA00023136"/>
    </source>
</evidence>
<evidence type="ECO:0000259" key="12">
    <source>
        <dbReference type="SMART" id="SM00228"/>
    </source>
</evidence>
<dbReference type="InterPro" id="IPR001478">
    <property type="entry name" value="PDZ"/>
</dbReference>
<dbReference type="Pfam" id="PF17820">
    <property type="entry name" value="PDZ_6"/>
    <property type="match status" value="1"/>
</dbReference>
<keyword evidence="8 11" id="KW-1133">Transmembrane helix</keyword>
<dbReference type="GO" id="GO:0016020">
    <property type="term" value="C:membrane"/>
    <property type="evidence" value="ECO:0007669"/>
    <property type="project" value="UniProtKB-SubCell"/>
</dbReference>
<dbReference type="SMART" id="SM00228">
    <property type="entry name" value="PDZ"/>
    <property type="match status" value="1"/>
</dbReference>
<organism evidence="13 14">
    <name type="scientific">[Collinsella] massiliensis</name>
    <dbReference type="NCBI Taxonomy" id="1232426"/>
    <lineage>
        <taxon>Bacteria</taxon>
        <taxon>Bacillati</taxon>
        <taxon>Actinomycetota</taxon>
        <taxon>Coriobacteriia</taxon>
        <taxon>Coriobacteriales</taxon>
        <taxon>Coriobacteriaceae</taxon>
        <taxon>Enorma</taxon>
    </lineage>
</organism>
<comment type="similarity">
    <text evidence="3">Belongs to the peptidase M50B family.</text>
</comment>
<feature type="domain" description="PDZ" evidence="12">
    <location>
        <begin position="231"/>
        <end position="300"/>
    </location>
</feature>
<dbReference type="CDD" id="cd23081">
    <property type="entry name" value="cpPDZ_EcRseP-like"/>
    <property type="match status" value="1"/>
</dbReference>
<evidence type="ECO:0000256" key="8">
    <source>
        <dbReference type="ARBA" id="ARBA00022989"/>
    </source>
</evidence>
<evidence type="ECO:0000256" key="9">
    <source>
        <dbReference type="ARBA" id="ARBA00023049"/>
    </source>
</evidence>
<evidence type="ECO:0000256" key="5">
    <source>
        <dbReference type="ARBA" id="ARBA00022692"/>
    </source>
</evidence>
<comment type="caution">
    <text evidence="13">The sequence shown here is derived from an EMBL/GenBank/DDBJ whole genome shotgun (WGS) entry which is preliminary data.</text>
</comment>
<dbReference type="PANTHER" id="PTHR42837:SF2">
    <property type="entry name" value="MEMBRANE METALLOPROTEASE ARASP2, CHLOROPLASTIC-RELATED"/>
    <property type="match status" value="1"/>
</dbReference>
<accession>A0A1Y3XUF2</accession>
<keyword evidence="6" id="KW-0378">Hydrolase</keyword>
<protein>
    <recommendedName>
        <fullName evidence="12">PDZ domain-containing protein</fullName>
    </recommendedName>
</protein>
<keyword evidence="10 11" id="KW-0472">Membrane</keyword>
<dbReference type="InterPro" id="IPR008915">
    <property type="entry name" value="Peptidase_M50"/>
</dbReference>
<reference evidence="14" key="1">
    <citation type="submission" date="2017-04" db="EMBL/GenBank/DDBJ databases">
        <title>Function of individual gut microbiota members based on whole genome sequencing of pure cultures obtained from chicken caecum.</title>
        <authorList>
            <person name="Medvecky M."/>
            <person name="Cejkova D."/>
            <person name="Polansky O."/>
            <person name="Karasova D."/>
            <person name="Kubasova T."/>
            <person name="Cizek A."/>
            <person name="Rychlik I."/>
        </authorList>
    </citation>
    <scope>NUCLEOTIDE SEQUENCE [LARGE SCALE GENOMIC DNA]</scope>
    <source>
        <strain evidence="14">An5</strain>
    </source>
</reference>
<evidence type="ECO:0000313" key="13">
    <source>
        <dbReference type="EMBL" id="OUN89145.1"/>
    </source>
</evidence>
<dbReference type="GO" id="GO:0006508">
    <property type="term" value="P:proteolysis"/>
    <property type="evidence" value="ECO:0007669"/>
    <property type="project" value="UniProtKB-KW"/>
</dbReference>
<dbReference type="AlphaFoldDB" id="A0A1Y3XUF2"/>
<evidence type="ECO:0000256" key="7">
    <source>
        <dbReference type="ARBA" id="ARBA00022833"/>
    </source>
</evidence>